<dbReference type="PANTHER" id="PTHR23504:SF15">
    <property type="entry name" value="MAJOR FACILITATOR SUPERFAMILY (MFS) PROFILE DOMAIN-CONTAINING PROTEIN"/>
    <property type="match status" value="1"/>
</dbReference>
<dbReference type="GO" id="GO:0022857">
    <property type="term" value="F:transmembrane transporter activity"/>
    <property type="evidence" value="ECO:0007669"/>
    <property type="project" value="InterPro"/>
</dbReference>
<feature type="transmembrane region" description="Helical" evidence="7">
    <location>
        <begin position="316"/>
        <end position="336"/>
    </location>
</feature>
<feature type="transmembrane region" description="Helical" evidence="7">
    <location>
        <begin position="224"/>
        <end position="250"/>
    </location>
</feature>
<organism evidence="9 10">
    <name type="scientific">Fistulina hepatica ATCC 64428</name>
    <dbReference type="NCBI Taxonomy" id="1128425"/>
    <lineage>
        <taxon>Eukaryota</taxon>
        <taxon>Fungi</taxon>
        <taxon>Dikarya</taxon>
        <taxon>Basidiomycota</taxon>
        <taxon>Agaricomycotina</taxon>
        <taxon>Agaricomycetes</taxon>
        <taxon>Agaricomycetidae</taxon>
        <taxon>Agaricales</taxon>
        <taxon>Fistulinaceae</taxon>
        <taxon>Fistulina</taxon>
    </lineage>
</organism>
<dbReference type="InterPro" id="IPR001958">
    <property type="entry name" value="Tet-R_TetA/multi-R_MdtG-like"/>
</dbReference>
<dbReference type="AlphaFoldDB" id="A0A0D7A584"/>
<evidence type="ECO:0000256" key="2">
    <source>
        <dbReference type="ARBA" id="ARBA00022448"/>
    </source>
</evidence>
<keyword evidence="3 7" id="KW-0812">Transmembrane</keyword>
<feature type="transmembrane region" description="Helical" evidence="7">
    <location>
        <begin position="348"/>
        <end position="370"/>
    </location>
</feature>
<dbReference type="CDD" id="cd17330">
    <property type="entry name" value="MFS_SLC46_TetA_like"/>
    <property type="match status" value="1"/>
</dbReference>
<evidence type="ECO:0000313" key="10">
    <source>
        <dbReference type="Proteomes" id="UP000054144"/>
    </source>
</evidence>
<feature type="domain" description="Major facilitator superfamily (MFS) profile" evidence="8">
    <location>
        <begin position="48"/>
        <end position="488"/>
    </location>
</feature>
<feature type="transmembrane region" description="Helical" evidence="7">
    <location>
        <begin position="464"/>
        <end position="483"/>
    </location>
</feature>
<evidence type="ECO:0000256" key="1">
    <source>
        <dbReference type="ARBA" id="ARBA00004141"/>
    </source>
</evidence>
<gene>
    <name evidence="9" type="ORF">FISHEDRAFT_48173</name>
</gene>
<dbReference type="EMBL" id="KN882045">
    <property type="protein sequence ID" value="KIY45865.1"/>
    <property type="molecule type" value="Genomic_DNA"/>
</dbReference>
<feature type="transmembrane region" description="Helical" evidence="7">
    <location>
        <begin position="90"/>
        <end position="112"/>
    </location>
</feature>
<dbReference type="Gene3D" id="1.20.1250.20">
    <property type="entry name" value="MFS general substrate transporter like domains"/>
    <property type="match status" value="1"/>
</dbReference>
<feature type="transmembrane region" description="Helical" evidence="7">
    <location>
        <begin position="124"/>
        <end position="149"/>
    </location>
</feature>
<keyword evidence="10" id="KW-1185">Reference proteome</keyword>
<keyword evidence="2" id="KW-0813">Transport</keyword>
<dbReference type="PRINTS" id="PR01035">
    <property type="entry name" value="TCRTETA"/>
</dbReference>
<dbReference type="OrthoDB" id="419616at2759"/>
<comment type="subcellular location">
    <subcellularLocation>
        <location evidence="1">Membrane</location>
        <topology evidence="1">Multi-pass membrane protein</topology>
    </subcellularLocation>
</comment>
<evidence type="ECO:0000256" key="6">
    <source>
        <dbReference type="SAM" id="MobiDB-lite"/>
    </source>
</evidence>
<evidence type="ECO:0000256" key="3">
    <source>
        <dbReference type="ARBA" id="ARBA00022692"/>
    </source>
</evidence>
<dbReference type="SUPFAM" id="SSF103473">
    <property type="entry name" value="MFS general substrate transporter"/>
    <property type="match status" value="1"/>
</dbReference>
<keyword evidence="5 7" id="KW-0472">Membrane</keyword>
<keyword evidence="4 7" id="KW-1133">Transmembrane helix</keyword>
<feature type="compositionally biased region" description="Acidic residues" evidence="6">
    <location>
        <begin position="12"/>
        <end position="28"/>
    </location>
</feature>
<feature type="region of interest" description="Disordered" evidence="6">
    <location>
        <begin position="1"/>
        <end position="35"/>
    </location>
</feature>
<dbReference type="PROSITE" id="PS50850">
    <property type="entry name" value="MFS"/>
    <property type="match status" value="1"/>
</dbReference>
<evidence type="ECO:0000256" key="4">
    <source>
        <dbReference type="ARBA" id="ARBA00022989"/>
    </source>
</evidence>
<sequence>MSVSEYSLQEHEDLETSDFSDSDDDEETPLLPYSSEMVESMRRRTPLPLLAIAITYFLQVCEPLTSQSIYPYINQLVRELDVTGGDERRVGYYAGLIESIFFATEAVCVLHWSRASDHVGRKPILLIGTFGSMTSMLCFGLSRTFWALVVSRALTGLLNGNTGVMKSIMGELTDSTNRAEAFAPMPLVWSLGSTLGPLIGGTLSRPHDNFPGVFRAQFWQEYPYFLPCAVTAGYVACAFLLTLTLFKENLQTIPKGHRRNASERPVPIRKLLTYPVIISISNYTALAFLGVMLNALLPLFLSTHRVYGGLGLSASLIGYLLAAYGASSGIFQIFFFAKIIRRLGEKRVFVAGISMFIPVFSLMPIISRLARTSESQDAFASSSQALSPVVWVLIAAMLTCLAFMDLAYGAIFMFITTASPNRASLGATNGLSQASVSTFRAVGPALASSLFSFTLEHNVLGGNFVYILMLSFAFLAIALSTRLPSHVWVEMDPESDTE</sequence>
<feature type="transmembrane region" description="Helical" evidence="7">
    <location>
        <begin position="271"/>
        <end position="296"/>
    </location>
</feature>
<evidence type="ECO:0000256" key="7">
    <source>
        <dbReference type="SAM" id="Phobius"/>
    </source>
</evidence>
<accession>A0A0D7A584</accession>
<dbReference type="Proteomes" id="UP000054144">
    <property type="component" value="Unassembled WGS sequence"/>
</dbReference>
<dbReference type="InterPro" id="IPR011701">
    <property type="entry name" value="MFS"/>
</dbReference>
<dbReference type="InterPro" id="IPR020846">
    <property type="entry name" value="MFS_dom"/>
</dbReference>
<evidence type="ECO:0000256" key="5">
    <source>
        <dbReference type="ARBA" id="ARBA00023136"/>
    </source>
</evidence>
<dbReference type="PANTHER" id="PTHR23504">
    <property type="entry name" value="MAJOR FACILITATOR SUPERFAMILY DOMAIN-CONTAINING PROTEIN 10"/>
    <property type="match status" value="1"/>
</dbReference>
<dbReference type="Pfam" id="PF07690">
    <property type="entry name" value="MFS_1"/>
    <property type="match status" value="1"/>
</dbReference>
<reference evidence="9 10" key="1">
    <citation type="journal article" date="2015" name="Fungal Genet. Biol.">
        <title>Evolution of novel wood decay mechanisms in Agaricales revealed by the genome sequences of Fistulina hepatica and Cylindrobasidium torrendii.</title>
        <authorList>
            <person name="Floudas D."/>
            <person name="Held B.W."/>
            <person name="Riley R."/>
            <person name="Nagy L.G."/>
            <person name="Koehler G."/>
            <person name="Ransdell A.S."/>
            <person name="Younus H."/>
            <person name="Chow J."/>
            <person name="Chiniquy J."/>
            <person name="Lipzen A."/>
            <person name="Tritt A."/>
            <person name="Sun H."/>
            <person name="Haridas S."/>
            <person name="LaButti K."/>
            <person name="Ohm R.A."/>
            <person name="Kues U."/>
            <person name="Blanchette R.A."/>
            <person name="Grigoriev I.V."/>
            <person name="Minto R.E."/>
            <person name="Hibbett D.S."/>
        </authorList>
    </citation>
    <scope>NUCLEOTIDE SEQUENCE [LARGE SCALE GENOMIC DNA]</scope>
    <source>
        <strain evidence="9 10">ATCC 64428</strain>
    </source>
</reference>
<protein>
    <submittedName>
        <fullName evidence="9">MFS general substrate transporter</fullName>
    </submittedName>
</protein>
<evidence type="ECO:0000259" key="8">
    <source>
        <dbReference type="PROSITE" id="PS50850"/>
    </source>
</evidence>
<feature type="transmembrane region" description="Helical" evidence="7">
    <location>
        <begin position="390"/>
        <end position="415"/>
    </location>
</feature>
<dbReference type="InterPro" id="IPR036259">
    <property type="entry name" value="MFS_trans_sf"/>
</dbReference>
<proteinExistence type="predicted"/>
<dbReference type="GO" id="GO:0016020">
    <property type="term" value="C:membrane"/>
    <property type="evidence" value="ECO:0007669"/>
    <property type="project" value="UniProtKB-SubCell"/>
</dbReference>
<name>A0A0D7A584_9AGAR</name>
<evidence type="ECO:0000313" key="9">
    <source>
        <dbReference type="EMBL" id="KIY45865.1"/>
    </source>
</evidence>